<gene>
    <name evidence="1" type="ORF">HK100_007847</name>
</gene>
<evidence type="ECO:0000313" key="1">
    <source>
        <dbReference type="EMBL" id="KAJ3089147.1"/>
    </source>
</evidence>
<evidence type="ECO:0000313" key="2">
    <source>
        <dbReference type="Proteomes" id="UP001211907"/>
    </source>
</evidence>
<organism evidence="1 2">
    <name type="scientific">Physocladia obscura</name>
    <dbReference type="NCBI Taxonomy" id="109957"/>
    <lineage>
        <taxon>Eukaryota</taxon>
        <taxon>Fungi</taxon>
        <taxon>Fungi incertae sedis</taxon>
        <taxon>Chytridiomycota</taxon>
        <taxon>Chytridiomycota incertae sedis</taxon>
        <taxon>Chytridiomycetes</taxon>
        <taxon>Chytridiales</taxon>
        <taxon>Chytriomycetaceae</taxon>
        <taxon>Physocladia</taxon>
    </lineage>
</organism>
<feature type="non-terminal residue" evidence="1">
    <location>
        <position position="114"/>
    </location>
</feature>
<dbReference type="Proteomes" id="UP001211907">
    <property type="component" value="Unassembled WGS sequence"/>
</dbReference>
<dbReference type="AlphaFoldDB" id="A0AAD5SPY4"/>
<protein>
    <submittedName>
        <fullName evidence="1">Uncharacterized protein</fullName>
    </submittedName>
</protein>
<name>A0AAD5SPY4_9FUNG</name>
<reference evidence="1" key="1">
    <citation type="submission" date="2020-05" db="EMBL/GenBank/DDBJ databases">
        <title>Phylogenomic resolution of chytrid fungi.</title>
        <authorList>
            <person name="Stajich J.E."/>
            <person name="Amses K."/>
            <person name="Simmons R."/>
            <person name="Seto K."/>
            <person name="Myers J."/>
            <person name="Bonds A."/>
            <person name="Quandt C.A."/>
            <person name="Barry K."/>
            <person name="Liu P."/>
            <person name="Grigoriev I."/>
            <person name="Longcore J.E."/>
            <person name="James T.Y."/>
        </authorList>
    </citation>
    <scope>NUCLEOTIDE SEQUENCE</scope>
    <source>
        <strain evidence="1">JEL0513</strain>
    </source>
</reference>
<sequence>MSTAIFSKFLRRYYGYPHRCGPVHGRVAPLLPRAQTWQRRGGASRERRRGRGDCCRVDACKGHSPRGPLRRSVRTRRVRQWRHASIDGVARATKEIYALAIAVDFEGSIPLFAR</sequence>
<keyword evidence="2" id="KW-1185">Reference proteome</keyword>
<dbReference type="EMBL" id="JADGJH010003730">
    <property type="protein sequence ID" value="KAJ3089147.1"/>
    <property type="molecule type" value="Genomic_DNA"/>
</dbReference>
<proteinExistence type="predicted"/>
<comment type="caution">
    <text evidence="1">The sequence shown here is derived from an EMBL/GenBank/DDBJ whole genome shotgun (WGS) entry which is preliminary data.</text>
</comment>
<accession>A0AAD5SPY4</accession>